<evidence type="ECO:0000256" key="2">
    <source>
        <dbReference type="SAM" id="SignalP"/>
    </source>
</evidence>
<reference evidence="3 4" key="1">
    <citation type="journal article" date="2020" name="Nat. Commun.">
        <title>Genome of Tripterygium wilfordii and identification of cytochrome P450 involved in triptolide biosynthesis.</title>
        <authorList>
            <person name="Tu L."/>
            <person name="Su P."/>
            <person name="Zhang Z."/>
            <person name="Gao L."/>
            <person name="Wang J."/>
            <person name="Hu T."/>
            <person name="Zhou J."/>
            <person name="Zhang Y."/>
            <person name="Zhao Y."/>
            <person name="Liu Y."/>
            <person name="Song Y."/>
            <person name="Tong Y."/>
            <person name="Lu Y."/>
            <person name="Yang J."/>
            <person name="Xu C."/>
            <person name="Jia M."/>
            <person name="Peters R.J."/>
            <person name="Huang L."/>
            <person name="Gao W."/>
        </authorList>
    </citation>
    <scope>NUCLEOTIDE SEQUENCE [LARGE SCALE GENOMIC DNA]</scope>
    <source>
        <strain evidence="4">cv. XIE 37</strain>
        <tissue evidence="3">Leaf</tissue>
    </source>
</reference>
<protein>
    <submittedName>
        <fullName evidence="3">Uncharacterized protein</fullName>
    </submittedName>
</protein>
<dbReference type="AlphaFoldDB" id="A0A7J7DQY4"/>
<sequence>MAHLSNCSVVFFMVLALVLLSIAAVTAQDSATPPSPAMDAGPGSPREWQCSLDKLSRWQAFKLATLSGFLSHWVGGVMAFLTLHEMRPLVFAYAGQKQSVKVVFLGMAFMSARGFKSFIYWADFTVSFITPSLANGHCLIG</sequence>
<feature type="transmembrane region" description="Helical" evidence="1">
    <location>
        <begin position="61"/>
        <end position="81"/>
    </location>
</feature>
<evidence type="ECO:0000256" key="1">
    <source>
        <dbReference type="SAM" id="Phobius"/>
    </source>
</evidence>
<keyword evidence="2" id="KW-0732">Signal</keyword>
<feature type="chain" id="PRO_5029652980" evidence="2">
    <location>
        <begin position="28"/>
        <end position="141"/>
    </location>
</feature>
<name>A0A7J7DQY4_TRIWF</name>
<accession>A0A7J7DQY4</accession>
<organism evidence="3 4">
    <name type="scientific">Tripterygium wilfordii</name>
    <name type="common">Thunder God vine</name>
    <dbReference type="NCBI Taxonomy" id="458696"/>
    <lineage>
        <taxon>Eukaryota</taxon>
        <taxon>Viridiplantae</taxon>
        <taxon>Streptophyta</taxon>
        <taxon>Embryophyta</taxon>
        <taxon>Tracheophyta</taxon>
        <taxon>Spermatophyta</taxon>
        <taxon>Magnoliopsida</taxon>
        <taxon>eudicotyledons</taxon>
        <taxon>Gunneridae</taxon>
        <taxon>Pentapetalae</taxon>
        <taxon>rosids</taxon>
        <taxon>fabids</taxon>
        <taxon>Celastrales</taxon>
        <taxon>Celastraceae</taxon>
        <taxon>Tripterygium</taxon>
    </lineage>
</organism>
<dbReference type="Proteomes" id="UP000593562">
    <property type="component" value="Unassembled WGS sequence"/>
</dbReference>
<gene>
    <name evidence="3" type="ORF">HS088_TW04G00713</name>
</gene>
<evidence type="ECO:0000313" key="4">
    <source>
        <dbReference type="Proteomes" id="UP000593562"/>
    </source>
</evidence>
<dbReference type="InParanoid" id="A0A7J7DQY4"/>
<evidence type="ECO:0000313" key="3">
    <source>
        <dbReference type="EMBL" id="KAF5748755.1"/>
    </source>
</evidence>
<keyword evidence="1" id="KW-1133">Transmembrane helix</keyword>
<keyword evidence="1" id="KW-0812">Transmembrane</keyword>
<dbReference type="EMBL" id="JAAARO010000004">
    <property type="protein sequence ID" value="KAF5748755.1"/>
    <property type="molecule type" value="Genomic_DNA"/>
</dbReference>
<keyword evidence="4" id="KW-1185">Reference proteome</keyword>
<comment type="caution">
    <text evidence="3">The sequence shown here is derived from an EMBL/GenBank/DDBJ whole genome shotgun (WGS) entry which is preliminary data.</text>
</comment>
<keyword evidence="1" id="KW-0472">Membrane</keyword>
<feature type="signal peptide" evidence="2">
    <location>
        <begin position="1"/>
        <end position="27"/>
    </location>
</feature>
<proteinExistence type="predicted"/>